<proteinExistence type="predicted"/>
<evidence type="ECO:0000313" key="3">
    <source>
        <dbReference type="Proteomes" id="UP000281549"/>
    </source>
</evidence>
<evidence type="ECO:0000256" key="1">
    <source>
        <dbReference type="SAM" id="Phobius"/>
    </source>
</evidence>
<keyword evidence="1" id="KW-0812">Transmembrane</keyword>
<keyword evidence="1" id="KW-1133">Transmembrane helix</keyword>
<evidence type="ECO:0000313" key="2">
    <source>
        <dbReference type="EMBL" id="RKP18952.1"/>
    </source>
</evidence>
<sequence>MDILKTKAVKVMIIECPRMKMWMTGLLNVVAGVANAPEPELDYQEAGEQLKETTKIPSLEKAKNFLKNLNIEEFASMTTKVIKMIRKFTITFRAITLLVLFWLYKRMKSKQLLIVLLAEPAGDFTVISNKPVKIIGNEDNRVHIRQIVLESEPKVAITEFAHQAYIFKKYYRFG</sequence>
<dbReference type="AlphaFoldDB" id="A0A4P9YIR2"/>
<protein>
    <submittedName>
        <fullName evidence="2">Uncharacterized protein</fullName>
    </submittedName>
</protein>
<gene>
    <name evidence="2" type="ORF">ROZALSC1DRAFT_29398</name>
</gene>
<keyword evidence="1" id="KW-0472">Membrane</keyword>
<feature type="transmembrane region" description="Helical" evidence="1">
    <location>
        <begin position="84"/>
        <end position="104"/>
    </location>
</feature>
<organism evidence="2 3">
    <name type="scientific">Rozella allomycis (strain CSF55)</name>
    <dbReference type="NCBI Taxonomy" id="988480"/>
    <lineage>
        <taxon>Eukaryota</taxon>
        <taxon>Fungi</taxon>
        <taxon>Fungi incertae sedis</taxon>
        <taxon>Cryptomycota</taxon>
        <taxon>Cryptomycota incertae sedis</taxon>
        <taxon>Rozella</taxon>
    </lineage>
</organism>
<dbReference type="EMBL" id="ML005328">
    <property type="protein sequence ID" value="RKP18952.1"/>
    <property type="molecule type" value="Genomic_DNA"/>
</dbReference>
<accession>A0A4P9YIR2</accession>
<name>A0A4P9YIR2_ROZAC</name>
<reference evidence="3" key="1">
    <citation type="journal article" date="2018" name="Nat. Microbiol.">
        <title>Leveraging single-cell genomics to expand the fungal tree of life.</title>
        <authorList>
            <person name="Ahrendt S.R."/>
            <person name="Quandt C.A."/>
            <person name="Ciobanu D."/>
            <person name="Clum A."/>
            <person name="Salamov A."/>
            <person name="Andreopoulos B."/>
            <person name="Cheng J.F."/>
            <person name="Woyke T."/>
            <person name="Pelin A."/>
            <person name="Henrissat B."/>
            <person name="Reynolds N.K."/>
            <person name="Benny G.L."/>
            <person name="Smith M.E."/>
            <person name="James T.Y."/>
            <person name="Grigoriev I.V."/>
        </authorList>
    </citation>
    <scope>NUCLEOTIDE SEQUENCE [LARGE SCALE GENOMIC DNA]</scope>
    <source>
        <strain evidence="3">CSF55</strain>
    </source>
</reference>
<dbReference type="Proteomes" id="UP000281549">
    <property type="component" value="Unassembled WGS sequence"/>
</dbReference>